<geneLocation type="plasmid" evidence="1">
    <name>II</name>
</geneLocation>
<dbReference type="AlphaFoldDB" id="A0A375IR52"/>
<evidence type="ECO:0000313" key="2">
    <source>
        <dbReference type="Proteomes" id="UP000255505"/>
    </source>
</evidence>
<accession>A0A375IR52</accession>
<dbReference type="EMBL" id="LT991977">
    <property type="protein sequence ID" value="SPK76089.1"/>
    <property type="molecule type" value="Genomic_DNA"/>
</dbReference>
<keyword evidence="1" id="KW-0614">Plasmid</keyword>
<dbReference type="InterPro" id="IPR036412">
    <property type="entry name" value="HAD-like_sf"/>
</dbReference>
<evidence type="ECO:0000313" key="1">
    <source>
        <dbReference type="EMBL" id="SPK76089.1"/>
    </source>
</evidence>
<proteinExistence type="predicted"/>
<organism evidence="1 2">
    <name type="scientific">Cupriavidus taiwanensis</name>
    <dbReference type="NCBI Taxonomy" id="164546"/>
    <lineage>
        <taxon>Bacteria</taxon>
        <taxon>Pseudomonadati</taxon>
        <taxon>Pseudomonadota</taxon>
        <taxon>Betaproteobacteria</taxon>
        <taxon>Burkholderiales</taxon>
        <taxon>Burkholderiaceae</taxon>
        <taxon>Cupriavidus</taxon>
    </lineage>
</organism>
<gene>
    <name evidence="1" type="ORF">CT19425_MP70249</name>
</gene>
<sequence length="60" mass="6275">MASMLRRPTNSGIRDAEAASAAGMAFRGVAWGYTAAAAFQLHCAAPPLARPQDLLSLSRT</sequence>
<protein>
    <submittedName>
        <fullName evidence="1">Uncharacterized protein</fullName>
    </submittedName>
</protein>
<name>A0A375IR52_9BURK</name>
<reference evidence="1 2" key="1">
    <citation type="submission" date="2018-01" db="EMBL/GenBank/DDBJ databases">
        <authorList>
            <person name="Gaut B.S."/>
            <person name="Morton B.R."/>
            <person name="Clegg M.T."/>
            <person name="Duvall M.R."/>
        </authorList>
    </citation>
    <scope>NUCLEOTIDE SEQUENCE [LARGE SCALE GENOMIC DNA]</scope>
    <source>
        <strain evidence="1">Cupriavidus taiwanensis LMG 19425</strain>
        <plasmid evidence="2">Plasmid ii</plasmid>
    </source>
</reference>
<dbReference type="SUPFAM" id="SSF56784">
    <property type="entry name" value="HAD-like"/>
    <property type="match status" value="1"/>
</dbReference>
<dbReference type="Proteomes" id="UP000255505">
    <property type="component" value="Plasmid II"/>
</dbReference>